<comment type="caution">
    <text evidence="2">The sequence shown here is derived from an EMBL/GenBank/DDBJ whole genome shotgun (WGS) entry which is preliminary data.</text>
</comment>
<dbReference type="AlphaFoldDB" id="A0A4Y2JM59"/>
<keyword evidence="3" id="KW-1185">Reference proteome</keyword>
<feature type="compositionally biased region" description="Basic and acidic residues" evidence="1">
    <location>
        <begin position="25"/>
        <end position="48"/>
    </location>
</feature>
<protein>
    <submittedName>
        <fullName evidence="2">Uncharacterized protein</fullName>
    </submittedName>
</protein>
<dbReference type="Proteomes" id="UP000499080">
    <property type="component" value="Unassembled WGS sequence"/>
</dbReference>
<accession>A0A4Y2JM59</accession>
<feature type="compositionally biased region" description="Low complexity" evidence="1">
    <location>
        <begin position="49"/>
        <end position="62"/>
    </location>
</feature>
<proteinExistence type="predicted"/>
<dbReference type="EMBL" id="BGPR01003616">
    <property type="protein sequence ID" value="GBM90392.1"/>
    <property type="molecule type" value="Genomic_DNA"/>
</dbReference>
<evidence type="ECO:0000313" key="3">
    <source>
        <dbReference type="Proteomes" id="UP000499080"/>
    </source>
</evidence>
<organism evidence="2 3">
    <name type="scientific">Araneus ventricosus</name>
    <name type="common">Orbweaver spider</name>
    <name type="synonym">Epeira ventricosa</name>
    <dbReference type="NCBI Taxonomy" id="182803"/>
    <lineage>
        <taxon>Eukaryota</taxon>
        <taxon>Metazoa</taxon>
        <taxon>Ecdysozoa</taxon>
        <taxon>Arthropoda</taxon>
        <taxon>Chelicerata</taxon>
        <taxon>Arachnida</taxon>
        <taxon>Araneae</taxon>
        <taxon>Araneomorphae</taxon>
        <taxon>Entelegynae</taxon>
        <taxon>Araneoidea</taxon>
        <taxon>Araneidae</taxon>
        <taxon>Araneus</taxon>
    </lineage>
</organism>
<feature type="region of interest" description="Disordered" evidence="1">
    <location>
        <begin position="1"/>
        <end position="75"/>
    </location>
</feature>
<evidence type="ECO:0000256" key="1">
    <source>
        <dbReference type="SAM" id="MobiDB-lite"/>
    </source>
</evidence>
<name>A0A4Y2JM59_ARAVE</name>
<reference evidence="2 3" key="1">
    <citation type="journal article" date="2019" name="Sci. Rep.">
        <title>Orb-weaving spider Araneus ventricosus genome elucidates the spidroin gene catalogue.</title>
        <authorList>
            <person name="Kono N."/>
            <person name="Nakamura H."/>
            <person name="Ohtoshi R."/>
            <person name="Moran D.A.P."/>
            <person name="Shinohara A."/>
            <person name="Yoshida Y."/>
            <person name="Fujiwara M."/>
            <person name="Mori M."/>
            <person name="Tomita M."/>
            <person name="Arakawa K."/>
        </authorList>
    </citation>
    <scope>NUCLEOTIDE SEQUENCE [LARGE SCALE GENOMIC DNA]</scope>
</reference>
<gene>
    <name evidence="2" type="ORF">AVEN_222577_1</name>
</gene>
<evidence type="ECO:0000313" key="2">
    <source>
        <dbReference type="EMBL" id="GBM90392.1"/>
    </source>
</evidence>
<sequence length="91" mass="10418">MWKLFSQSPIDGVKRDVTPPPMVRAADRHRLSRRKDCQREKPKRDCISPRRSPTSSSESSSEAARRGKRISLQPLRQLEMTSVNIIRSSSV</sequence>